<dbReference type="InterPro" id="IPR036759">
    <property type="entry name" value="TPK_catalytic_sf"/>
</dbReference>
<dbReference type="SMART" id="SM00983">
    <property type="entry name" value="TPK_B1_binding"/>
    <property type="match status" value="1"/>
</dbReference>
<evidence type="ECO:0000313" key="7">
    <source>
        <dbReference type="EMBL" id="MBK3494432.1"/>
    </source>
</evidence>
<keyword evidence="8" id="KW-1185">Reference proteome</keyword>
<dbReference type="Pfam" id="PF04263">
    <property type="entry name" value="TPK_catalytic"/>
    <property type="match status" value="1"/>
</dbReference>
<evidence type="ECO:0000256" key="4">
    <source>
        <dbReference type="ARBA" id="ARBA00022840"/>
    </source>
</evidence>
<organism evidence="7 8">
    <name type="scientific">Viridibacillus soli</name>
    <dbReference type="NCBI Taxonomy" id="2798301"/>
    <lineage>
        <taxon>Bacteria</taxon>
        <taxon>Bacillati</taxon>
        <taxon>Bacillota</taxon>
        <taxon>Bacilli</taxon>
        <taxon>Bacillales</taxon>
        <taxon>Caryophanaceae</taxon>
        <taxon>Viridibacillus</taxon>
    </lineage>
</organism>
<accession>A0ABS1H4W2</accession>
<dbReference type="SUPFAM" id="SSF63999">
    <property type="entry name" value="Thiamin pyrophosphokinase, catalytic domain"/>
    <property type="match status" value="1"/>
</dbReference>
<dbReference type="EC" id="2.7.6.2" evidence="5"/>
<dbReference type="EMBL" id="JAEOAH010000005">
    <property type="protein sequence ID" value="MBK3494432.1"/>
    <property type="molecule type" value="Genomic_DNA"/>
</dbReference>
<dbReference type="InterPro" id="IPR053149">
    <property type="entry name" value="TPK"/>
</dbReference>
<evidence type="ECO:0000259" key="6">
    <source>
        <dbReference type="SMART" id="SM00983"/>
    </source>
</evidence>
<feature type="domain" description="Thiamin pyrophosphokinase thiamin-binding" evidence="6">
    <location>
        <begin position="145"/>
        <end position="211"/>
    </location>
</feature>
<evidence type="ECO:0000256" key="5">
    <source>
        <dbReference type="NCBIfam" id="TIGR01378"/>
    </source>
</evidence>
<protein>
    <recommendedName>
        <fullName evidence="5">Thiamine diphosphokinase</fullName>
        <ecNumber evidence="5">2.7.6.2</ecNumber>
    </recommendedName>
</protein>
<evidence type="ECO:0000256" key="1">
    <source>
        <dbReference type="ARBA" id="ARBA00022679"/>
    </source>
</evidence>
<dbReference type="RefSeq" id="WP_200748309.1">
    <property type="nucleotide sequence ID" value="NZ_JAEOAH010000005.1"/>
</dbReference>
<dbReference type="PANTHER" id="PTHR41299">
    <property type="entry name" value="THIAMINE PYROPHOSPHOKINASE"/>
    <property type="match status" value="1"/>
</dbReference>
<comment type="caution">
    <text evidence="7">The sequence shown here is derived from an EMBL/GenBank/DDBJ whole genome shotgun (WGS) entry which is preliminary data.</text>
</comment>
<keyword evidence="4" id="KW-0067">ATP-binding</keyword>
<gene>
    <name evidence="7" type="ORF">JFL43_06070</name>
</gene>
<dbReference type="CDD" id="cd07995">
    <property type="entry name" value="TPK"/>
    <property type="match status" value="1"/>
</dbReference>
<evidence type="ECO:0000256" key="2">
    <source>
        <dbReference type="ARBA" id="ARBA00022741"/>
    </source>
</evidence>
<keyword evidence="1 7" id="KW-0808">Transferase</keyword>
<reference evidence="7 8" key="1">
    <citation type="submission" date="2020-12" db="EMBL/GenBank/DDBJ databases">
        <title>YIM B01967 draft genome.</title>
        <authorList>
            <person name="Yan X."/>
        </authorList>
    </citation>
    <scope>NUCLEOTIDE SEQUENCE [LARGE SCALE GENOMIC DNA]</scope>
    <source>
        <strain evidence="7 8">YIM B01967</strain>
    </source>
</reference>
<evidence type="ECO:0000256" key="3">
    <source>
        <dbReference type="ARBA" id="ARBA00022777"/>
    </source>
</evidence>
<sequence length="218" mass="24496">MTTVVICAGGPEQEIVSNDFLLSFSDAIFIGTDHGTMYLLNRGIVPDMAVGDFDSITEEEWQEISERVSNIERYAPEKNETDTELAIIKALSLEPTEVYITGVTGGRLDHHEANLHTVYRLQLAHPQINIKIVNRTNELQFLLPGEHTMVQDDHYKYMSFFAFRGPVENMTLRGVLYETTNEIIELGTSLFTSNEISDKVASISFTAGICLMIRSIDD</sequence>
<dbReference type="Gene3D" id="3.40.50.10240">
    <property type="entry name" value="Thiamin pyrophosphokinase, catalytic domain"/>
    <property type="match status" value="1"/>
</dbReference>
<keyword evidence="2" id="KW-0547">Nucleotide-binding</keyword>
<proteinExistence type="predicted"/>
<dbReference type="Proteomes" id="UP000618943">
    <property type="component" value="Unassembled WGS sequence"/>
</dbReference>
<dbReference type="Pfam" id="PF04265">
    <property type="entry name" value="TPK_B1_binding"/>
    <property type="match status" value="1"/>
</dbReference>
<dbReference type="InterPro" id="IPR007373">
    <property type="entry name" value="Thiamin_PyroPKinase_B1-bd"/>
</dbReference>
<name>A0ABS1H4W2_9BACL</name>
<dbReference type="PANTHER" id="PTHR41299:SF1">
    <property type="entry name" value="THIAMINE PYROPHOSPHOKINASE"/>
    <property type="match status" value="1"/>
</dbReference>
<dbReference type="InterPro" id="IPR007371">
    <property type="entry name" value="TPK_catalytic"/>
</dbReference>
<evidence type="ECO:0000313" key="8">
    <source>
        <dbReference type="Proteomes" id="UP000618943"/>
    </source>
</evidence>
<keyword evidence="3" id="KW-0418">Kinase</keyword>
<dbReference type="SUPFAM" id="SSF63862">
    <property type="entry name" value="Thiamin pyrophosphokinase, substrate-binding domain"/>
    <property type="match status" value="1"/>
</dbReference>
<dbReference type="NCBIfam" id="TIGR01378">
    <property type="entry name" value="thi_PPkinase"/>
    <property type="match status" value="1"/>
</dbReference>
<dbReference type="InterPro" id="IPR006282">
    <property type="entry name" value="Thi_PPkinase"/>
</dbReference>
<dbReference type="InterPro" id="IPR036371">
    <property type="entry name" value="TPK_B1-bd_sf"/>
</dbReference>
<dbReference type="GO" id="GO:0004788">
    <property type="term" value="F:thiamine diphosphokinase activity"/>
    <property type="evidence" value="ECO:0007669"/>
    <property type="project" value="UniProtKB-EC"/>
</dbReference>